<dbReference type="Pfam" id="PF05695">
    <property type="entry name" value="Ycf2"/>
    <property type="match status" value="1"/>
</dbReference>
<comment type="caution">
    <text evidence="2">The sequence shown here is derived from an EMBL/GenBank/DDBJ whole genome shotgun (WGS) entry which is preliminary data.</text>
</comment>
<organism evidence="2">
    <name type="scientific">Solanum chilense</name>
    <name type="common">Tomato</name>
    <name type="synonym">Lycopersicon chilense</name>
    <dbReference type="NCBI Taxonomy" id="4083"/>
    <lineage>
        <taxon>Eukaryota</taxon>
        <taxon>Viridiplantae</taxon>
        <taxon>Streptophyta</taxon>
        <taxon>Embryophyta</taxon>
        <taxon>Tracheophyta</taxon>
        <taxon>Spermatophyta</taxon>
        <taxon>Magnoliopsida</taxon>
        <taxon>eudicotyledons</taxon>
        <taxon>Gunneridae</taxon>
        <taxon>Pentapetalae</taxon>
        <taxon>asterids</taxon>
        <taxon>lamiids</taxon>
        <taxon>Solanales</taxon>
        <taxon>Solanaceae</taxon>
        <taxon>Solanoideae</taxon>
        <taxon>Solaneae</taxon>
        <taxon>Solanum</taxon>
        <taxon>Solanum subgen. Lycopersicon</taxon>
    </lineage>
</organism>
<protein>
    <recommendedName>
        <fullName evidence="1">Ycf2 N-terminal domain-containing protein</fullName>
    </recommendedName>
</protein>
<sequence length="68" mass="8557">MKRINLFLERSEKKLVRISCGNDMKYPKQKRMVFYRNNIMEAFTQYRLIRNLIQNQYSTYWYIRNILN</sequence>
<name>A0A6N2B5H4_SOLCI</name>
<proteinExistence type="predicted"/>
<feature type="domain" description="Ycf2 N-terminal" evidence="1">
    <location>
        <begin position="7"/>
        <end position="68"/>
    </location>
</feature>
<reference evidence="2" key="1">
    <citation type="submission" date="2019-05" db="EMBL/GenBank/DDBJ databases">
        <title>The de novo reference genome and transcriptome assemblies of the wild tomato species Solanum chilense.</title>
        <authorList>
            <person name="Stam R."/>
            <person name="Nosenko T."/>
            <person name="Hoerger A.C."/>
            <person name="Stephan W."/>
            <person name="Seidel M.A."/>
            <person name="Kuhn J.M.M."/>
            <person name="Haberer G."/>
            <person name="Tellier A."/>
        </authorList>
    </citation>
    <scope>NUCLEOTIDE SEQUENCE</scope>
    <source>
        <tissue evidence="2">Mature leaves</tissue>
    </source>
</reference>
<accession>A0A6N2B5H4</accession>
<gene>
    <name evidence="2" type="ORF">EJD97_018380</name>
</gene>
<evidence type="ECO:0000259" key="1">
    <source>
        <dbReference type="Pfam" id="PF05695"/>
    </source>
</evidence>
<dbReference type="InterPro" id="IPR056777">
    <property type="entry name" value="Ycf2_N"/>
</dbReference>
<dbReference type="EMBL" id="RXGB01005003">
    <property type="protein sequence ID" value="TMW88571.1"/>
    <property type="molecule type" value="Genomic_DNA"/>
</dbReference>
<dbReference type="AlphaFoldDB" id="A0A6N2B5H4"/>
<evidence type="ECO:0000313" key="2">
    <source>
        <dbReference type="EMBL" id="TMW88571.1"/>
    </source>
</evidence>